<organism evidence="2 3">
    <name type="scientific">Fusarium albosuccineum</name>
    <dbReference type="NCBI Taxonomy" id="1237068"/>
    <lineage>
        <taxon>Eukaryota</taxon>
        <taxon>Fungi</taxon>
        <taxon>Dikarya</taxon>
        <taxon>Ascomycota</taxon>
        <taxon>Pezizomycotina</taxon>
        <taxon>Sordariomycetes</taxon>
        <taxon>Hypocreomycetidae</taxon>
        <taxon>Hypocreales</taxon>
        <taxon>Nectriaceae</taxon>
        <taxon>Fusarium</taxon>
        <taxon>Fusarium decemcellulare species complex</taxon>
    </lineage>
</organism>
<feature type="domain" description="SnoaL-like" evidence="1">
    <location>
        <begin position="13"/>
        <end position="127"/>
    </location>
</feature>
<dbReference type="Pfam" id="PF13577">
    <property type="entry name" value="SnoaL_4"/>
    <property type="match status" value="1"/>
</dbReference>
<dbReference type="Gene3D" id="3.10.450.50">
    <property type="match status" value="1"/>
</dbReference>
<dbReference type="SUPFAM" id="SSF54427">
    <property type="entry name" value="NTF2-like"/>
    <property type="match status" value="1"/>
</dbReference>
<reference evidence="2 3" key="1">
    <citation type="submission" date="2020-01" db="EMBL/GenBank/DDBJ databases">
        <title>Identification and distribution of gene clusters putatively required for synthesis of sphingolipid metabolism inhibitors in phylogenetically diverse species of the filamentous fungus Fusarium.</title>
        <authorList>
            <person name="Kim H.-S."/>
            <person name="Busman M."/>
            <person name="Brown D.W."/>
            <person name="Divon H."/>
            <person name="Uhlig S."/>
            <person name="Proctor R.H."/>
        </authorList>
    </citation>
    <scope>NUCLEOTIDE SEQUENCE [LARGE SCALE GENOMIC DNA]</scope>
    <source>
        <strain evidence="2 3">NRRL 20459</strain>
    </source>
</reference>
<dbReference type="EMBL" id="JAADYS010001636">
    <property type="protein sequence ID" value="KAF4461878.1"/>
    <property type="molecule type" value="Genomic_DNA"/>
</dbReference>
<dbReference type="AlphaFoldDB" id="A0A8H4L659"/>
<evidence type="ECO:0000259" key="1">
    <source>
        <dbReference type="Pfam" id="PF13577"/>
    </source>
</evidence>
<keyword evidence="3" id="KW-1185">Reference proteome</keyword>
<proteinExistence type="predicted"/>
<evidence type="ECO:0000313" key="3">
    <source>
        <dbReference type="Proteomes" id="UP000554235"/>
    </source>
</evidence>
<evidence type="ECO:0000313" key="2">
    <source>
        <dbReference type="EMBL" id="KAF4461878.1"/>
    </source>
</evidence>
<protein>
    <recommendedName>
        <fullName evidence="1">SnoaL-like domain-containing protein</fullName>
    </recommendedName>
</protein>
<dbReference type="InterPro" id="IPR032710">
    <property type="entry name" value="NTF2-like_dom_sf"/>
</dbReference>
<dbReference type="Proteomes" id="UP000554235">
    <property type="component" value="Unassembled WGS sequence"/>
</dbReference>
<gene>
    <name evidence="2" type="ORF">FALBO_11323</name>
</gene>
<comment type="caution">
    <text evidence="2">The sequence shown here is derived from an EMBL/GenBank/DDBJ whole genome shotgun (WGS) entry which is preliminary data.</text>
</comment>
<dbReference type="OrthoDB" id="2148716at2759"/>
<accession>A0A8H4L659</accession>
<dbReference type="InterPro" id="IPR037401">
    <property type="entry name" value="SnoaL-like"/>
</dbReference>
<name>A0A8H4L659_9HYPO</name>
<sequence>MNKQPVALPGLSPREAALDAYYRMAWAFDYNDWDLFKPACATNTEVRFHIGENNIHYIGIDEIRAKLFDVVSALDTQHIATNARVHLEPDGKTGRMWIMALNQHYRKGQQAKAGSPRLWGGNKYMIDMVEALCSPSKAPLIFLPAMCAYLVSFPSLRS</sequence>